<keyword evidence="2" id="KW-0732">Signal</keyword>
<dbReference type="RefSeq" id="XP_007705905.1">
    <property type="nucleotide sequence ID" value="XM_007707715.1"/>
</dbReference>
<sequence length="122" mass="13022">MYVHIYICTDVCNVRCGLLLLQLLCSVHSIAARARQTIIGPPTDAARQHNILWLSNEQRASLLAVPLPVASHQDEAVCKPQAHRPTLAMRTPSGLQAASSGHSQAVVSQLPGPASPGRGRAM</sequence>
<dbReference type="GeneID" id="19135777"/>
<name>M2QTG0_COCSN</name>
<feature type="chain" id="PRO_5004024255" description="Secreted protein" evidence="2">
    <location>
        <begin position="33"/>
        <end position="122"/>
    </location>
</feature>
<dbReference type="OrthoDB" id="10412309at2759"/>
<evidence type="ECO:0000313" key="4">
    <source>
        <dbReference type="Proteomes" id="UP000016934"/>
    </source>
</evidence>
<reference evidence="3 4" key="1">
    <citation type="journal article" date="2012" name="PLoS Pathog.">
        <title>Diverse lifestyles and strategies of plant pathogenesis encoded in the genomes of eighteen Dothideomycetes fungi.</title>
        <authorList>
            <person name="Ohm R.A."/>
            <person name="Feau N."/>
            <person name="Henrissat B."/>
            <person name="Schoch C.L."/>
            <person name="Horwitz B.A."/>
            <person name="Barry K.W."/>
            <person name="Condon B.J."/>
            <person name="Copeland A.C."/>
            <person name="Dhillon B."/>
            <person name="Glaser F."/>
            <person name="Hesse C.N."/>
            <person name="Kosti I."/>
            <person name="LaButti K."/>
            <person name="Lindquist E.A."/>
            <person name="Lucas S."/>
            <person name="Salamov A.A."/>
            <person name="Bradshaw R.E."/>
            <person name="Ciuffetti L."/>
            <person name="Hamelin R.C."/>
            <person name="Kema G.H.J."/>
            <person name="Lawrence C."/>
            <person name="Scott J.A."/>
            <person name="Spatafora J.W."/>
            <person name="Turgeon B.G."/>
            <person name="de Wit P.J.G.M."/>
            <person name="Zhong S."/>
            <person name="Goodwin S.B."/>
            <person name="Grigoriev I.V."/>
        </authorList>
    </citation>
    <scope>NUCLEOTIDE SEQUENCE [LARGE SCALE GENOMIC DNA]</scope>
    <source>
        <strain evidence="4">ND90Pr / ATCC 201652</strain>
    </source>
</reference>
<organism evidence="3 4">
    <name type="scientific">Cochliobolus sativus (strain ND90Pr / ATCC 201652)</name>
    <name type="common">Common root rot and spot blotch fungus</name>
    <name type="synonym">Bipolaris sorokiniana</name>
    <dbReference type="NCBI Taxonomy" id="665912"/>
    <lineage>
        <taxon>Eukaryota</taxon>
        <taxon>Fungi</taxon>
        <taxon>Dikarya</taxon>
        <taxon>Ascomycota</taxon>
        <taxon>Pezizomycotina</taxon>
        <taxon>Dothideomycetes</taxon>
        <taxon>Pleosporomycetidae</taxon>
        <taxon>Pleosporales</taxon>
        <taxon>Pleosporineae</taxon>
        <taxon>Pleosporaceae</taxon>
        <taxon>Bipolaris</taxon>
    </lineage>
</organism>
<dbReference type="KEGG" id="bsc:COCSADRAFT_279422"/>
<evidence type="ECO:0000256" key="1">
    <source>
        <dbReference type="SAM" id="MobiDB-lite"/>
    </source>
</evidence>
<evidence type="ECO:0000256" key="2">
    <source>
        <dbReference type="SAM" id="SignalP"/>
    </source>
</evidence>
<evidence type="ECO:0008006" key="5">
    <source>
        <dbReference type="Google" id="ProtNLM"/>
    </source>
</evidence>
<dbReference type="HOGENOM" id="CLU_2176933_0_0_1"/>
<feature type="compositionally biased region" description="Polar residues" evidence="1">
    <location>
        <begin position="93"/>
        <end position="107"/>
    </location>
</feature>
<proteinExistence type="predicted"/>
<gene>
    <name evidence="3" type="ORF">COCSADRAFT_279422</name>
</gene>
<keyword evidence="4" id="KW-1185">Reference proteome</keyword>
<dbReference type="EMBL" id="KB445656">
    <property type="protein sequence ID" value="EMD58459.1"/>
    <property type="molecule type" value="Genomic_DNA"/>
</dbReference>
<feature type="signal peptide" evidence="2">
    <location>
        <begin position="1"/>
        <end position="32"/>
    </location>
</feature>
<feature type="region of interest" description="Disordered" evidence="1">
    <location>
        <begin position="91"/>
        <end position="122"/>
    </location>
</feature>
<accession>M2QTG0</accession>
<reference evidence="4" key="2">
    <citation type="journal article" date="2013" name="PLoS Genet.">
        <title>Comparative genome structure, secondary metabolite, and effector coding capacity across Cochliobolus pathogens.</title>
        <authorList>
            <person name="Condon B.J."/>
            <person name="Leng Y."/>
            <person name="Wu D."/>
            <person name="Bushley K.E."/>
            <person name="Ohm R.A."/>
            <person name="Otillar R."/>
            <person name="Martin J."/>
            <person name="Schackwitz W."/>
            <person name="Grimwood J."/>
            <person name="MohdZainudin N."/>
            <person name="Xue C."/>
            <person name="Wang R."/>
            <person name="Manning V.A."/>
            <person name="Dhillon B."/>
            <person name="Tu Z.J."/>
            <person name="Steffenson B.J."/>
            <person name="Salamov A."/>
            <person name="Sun H."/>
            <person name="Lowry S."/>
            <person name="LaButti K."/>
            <person name="Han J."/>
            <person name="Copeland A."/>
            <person name="Lindquist E."/>
            <person name="Barry K."/>
            <person name="Schmutz J."/>
            <person name="Baker S.E."/>
            <person name="Ciuffetti L.M."/>
            <person name="Grigoriev I.V."/>
            <person name="Zhong S."/>
            <person name="Turgeon B.G."/>
        </authorList>
    </citation>
    <scope>NUCLEOTIDE SEQUENCE [LARGE SCALE GENOMIC DNA]</scope>
    <source>
        <strain evidence="4">ND90Pr / ATCC 201652</strain>
    </source>
</reference>
<protein>
    <recommendedName>
        <fullName evidence="5">Secreted protein</fullName>
    </recommendedName>
</protein>
<evidence type="ECO:0000313" key="3">
    <source>
        <dbReference type="EMBL" id="EMD58459.1"/>
    </source>
</evidence>
<dbReference type="Proteomes" id="UP000016934">
    <property type="component" value="Unassembled WGS sequence"/>
</dbReference>
<dbReference type="AlphaFoldDB" id="M2QTG0"/>